<keyword evidence="2" id="KW-0732">Signal</keyword>
<feature type="chain" id="PRO_5017562436" description="DUF4139 domain-containing protein" evidence="2">
    <location>
        <begin position="24"/>
        <end position="397"/>
    </location>
</feature>
<dbReference type="Pfam" id="PF13598">
    <property type="entry name" value="DUF4139"/>
    <property type="match status" value="1"/>
</dbReference>
<dbReference type="PANTHER" id="PTHR38075:SF1">
    <property type="entry name" value="DUF4139 DOMAIN-CONTAINING PROTEIN"/>
    <property type="match status" value="1"/>
</dbReference>
<dbReference type="EMBL" id="NFZW01000003">
    <property type="protein sequence ID" value="RFA38620.1"/>
    <property type="molecule type" value="Genomic_DNA"/>
</dbReference>
<feature type="region of interest" description="Disordered" evidence="1">
    <location>
        <begin position="358"/>
        <end position="397"/>
    </location>
</feature>
<feature type="signal peptide" evidence="2">
    <location>
        <begin position="1"/>
        <end position="23"/>
    </location>
</feature>
<reference evidence="5" key="1">
    <citation type="submission" date="2017-05" db="EMBL/GenBank/DDBJ databases">
        <authorList>
            <person name="Sharma S."/>
            <person name="Sidhu C."/>
            <person name="Pinnaka A.K."/>
        </authorList>
    </citation>
    <scope>NUCLEOTIDE SEQUENCE [LARGE SCALE GENOMIC DNA]</scope>
    <source>
        <strain evidence="5">AK93</strain>
    </source>
</reference>
<name>A0A3E0X294_9GAMM</name>
<feature type="domain" description="DUF4139" evidence="3">
    <location>
        <begin position="183"/>
        <end position="305"/>
    </location>
</feature>
<dbReference type="InterPro" id="IPR037291">
    <property type="entry name" value="DUF4139"/>
</dbReference>
<protein>
    <recommendedName>
        <fullName evidence="3">DUF4139 domain-containing protein</fullName>
    </recommendedName>
</protein>
<evidence type="ECO:0000313" key="5">
    <source>
        <dbReference type="Proteomes" id="UP000256763"/>
    </source>
</evidence>
<evidence type="ECO:0000256" key="2">
    <source>
        <dbReference type="SAM" id="SignalP"/>
    </source>
</evidence>
<accession>A0A3E0X294</accession>
<proteinExistence type="predicted"/>
<gene>
    <name evidence="4" type="ORF">CAL65_04610</name>
</gene>
<dbReference type="AlphaFoldDB" id="A0A3E0X294"/>
<organism evidence="4 5">
    <name type="scientific">Alkalilimnicola ehrlichii</name>
    <dbReference type="NCBI Taxonomy" id="351052"/>
    <lineage>
        <taxon>Bacteria</taxon>
        <taxon>Pseudomonadati</taxon>
        <taxon>Pseudomonadota</taxon>
        <taxon>Gammaproteobacteria</taxon>
        <taxon>Chromatiales</taxon>
        <taxon>Ectothiorhodospiraceae</taxon>
        <taxon>Alkalilimnicola</taxon>
    </lineage>
</organism>
<comment type="caution">
    <text evidence="4">The sequence shown here is derived from an EMBL/GenBank/DDBJ whole genome shotgun (WGS) entry which is preliminary data.</text>
</comment>
<evidence type="ECO:0000256" key="1">
    <source>
        <dbReference type="SAM" id="MobiDB-lite"/>
    </source>
</evidence>
<keyword evidence="5" id="KW-1185">Reference proteome</keyword>
<dbReference type="PANTHER" id="PTHR38075">
    <property type="entry name" value="DUF4139 DOMAIN-CONTAINING PROTEIN"/>
    <property type="match status" value="1"/>
</dbReference>
<evidence type="ECO:0000313" key="4">
    <source>
        <dbReference type="EMBL" id="RFA38620.1"/>
    </source>
</evidence>
<sequence length="397" mass="43608">MRRTRWGIGAIGVVMLVSGLATAADIESTAVDRVDLDLTLYSNGLSLVREGRTVELAPGEQVLAVGDVSRELVADSIRADGPFVLREQRFAYDAGTPERLLERYVGRPITLIQHHTETGRTTEVEAQLLALSNGTPIYRIGDSIEIGDDHSPWRPRLPIEKNTFVTPTVLLGLISETRGPQALELSYLTGGLGWEASYNARLHPDRGRLDLDAWASLHNRSGVDFENATIALIAGEPYQAARPMPAMRAETMRAHSAEAEFHVSGSSYRRYDLPEPISLADGERKQVRLFANDGVPVQLEYRLIGEGSRSQRTEVRQNAELWLHLDNSSPNLGRALPAGIARIYEAIETNGEQLLGEVPHSRLGSGPMGKPGRSKLRCSWRAATNRLSGPGRRGSRI</sequence>
<dbReference type="RefSeq" id="WP_116347536.1">
    <property type="nucleotide sequence ID" value="NZ_NFZW01000003.1"/>
</dbReference>
<dbReference type="Proteomes" id="UP000256763">
    <property type="component" value="Unassembled WGS sequence"/>
</dbReference>
<evidence type="ECO:0000259" key="3">
    <source>
        <dbReference type="Pfam" id="PF13598"/>
    </source>
</evidence>